<accession>A0A0U3M3K0</accession>
<keyword evidence="1" id="KW-0732">Signal</keyword>
<dbReference type="KEGG" id="sgb:WQO_25655"/>
<reference evidence="2 3" key="1">
    <citation type="journal article" date="2012" name="J. Bacteriol.">
        <title>Draft genome sequence of Streptomyces globisporus C-1027, which produces an antitumor antibiotic consisting of a nine-membered enediyne with a chromoprotein.</title>
        <authorList>
            <person name="Wang L."/>
            <person name="Wang S."/>
            <person name="He Q."/>
            <person name="Yu T."/>
            <person name="Li Q."/>
            <person name="Hong B."/>
        </authorList>
    </citation>
    <scope>NUCLEOTIDE SEQUENCE [LARGE SCALE GENOMIC DNA]</scope>
    <source>
        <strain evidence="2 3">C-1027</strain>
    </source>
</reference>
<evidence type="ECO:0000313" key="2">
    <source>
        <dbReference type="EMBL" id="ALU96419.1"/>
    </source>
</evidence>
<evidence type="ECO:0000256" key="1">
    <source>
        <dbReference type="SAM" id="SignalP"/>
    </source>
</evidence>
<protein>
    <recommendedName>
        <fullName evidence="4">Secreted protein</fullName>
    </recommendedName>
</protein>
<evidence type="ECO:0008006" key="4">
    <source>
        <dbReference type="Google" id="ProtNLM"/>
    </source>
</evidence>
<dbReference type="RefSeq" id="WP_006127822.1">
    <property type="nucleotide sequence ID" value="NZ_CP013738.1"/>
</dbReference>
<name>A0A0U3M3K0_STRGL</name>
<dbReference type="GeneID" id="27785792"/>
<gene>
    <name evidence="2" type="ORF">WQO_25655</name>
</gene>
<feature type="signal peptide" evidence="1">
    <location>
        <begin position="1"/>
        <end position="28"/>
    </location>
</feature>
<dbReference type="EMBL" id="CP013738">
    <property type="protein sequence ID" value="ALU96419.1"/>
    <property type="molecule type" value="Genomic_DNA"/>
</dbReference>
<sequence>MHRRIAALAVTVATAGAMLLGTASTASATGPGFWLRSHHASLAECQAVGNAGADNGLWSRVFICNPFAGKPGVYELWIRY</sequence>
<organism evidence="2 3">
    <name type="scientific">Streptomyces globisporus C-1027</name>
    <dbReference type="NCBI Taxonomy" id="1172567"/>
    <lineage>
        <taxon>Bacteria</taxon>
        <taxon>Bacillati</taxon>
        <taxon>Actinomycetota</taxon>
        <taxon>Actinomycetes</taxon>
        <taxon>Kitasatosporales</taxon>
        <taxon>Streptomycetaceae</taxon>
        <taxon>Streptomyces</taxon>
    </lineage>
</organism>
<dbReference type="AlphaFoldDB" id="A0A0U3M3K0"/>
<evidence type="ECO:0000313" key="3">
    <source>
        <dbReference type="Proteomes" id="UP000064183"/>
    </source>
</evidence>
<feature type="chain" id="PRO_5006841886" description="Secreted protein" evidence="1">
    <location>
        <begin position="29"/>
        <end position="80"/>
    </location>
</feature>
<dbReference type="Proteomes" id="UP000064183">
    <property type="component" value="Chromosome"/>
</dbReference>
<proteinExistence type="predicted"/>